<keyword evidence="2" id="KW-1185">Reference proteome</keyword>
<dbReference type="RefSeq" id="XP_049141462.1">
    <property type="nucleotide sequence ID" value="XM_049284319.1"/>
</dbReference>
<dbReference type="GeneID" id="73339329"/>
<gene>
    <name evidence="1" type="ORF">CLUP02_05311</name>
</gene>
<dbReference type="AlphaFoldDB" id="A0A9Q8SLZ7"/>
<organism evidence="1 2">
    <name type="scientific">Colletotrichum lupini</name>
    <dbReference type="NCBI Taxonomy" id="145971"/>
    <lineage>
        <taxon>Eukaryota</taxon>
        <taxon>Fungi</taxon>
        <taxon>Dikarya</taxon>
        <taxon>Ascomycota</taxon>
        <taxon>Pezizomycotina</taxon>
        <taxon>Sordariomycetes</taxon>
        <taxon>Hypocreomycetidae</taxon>
        <taxon>Glomerellales</taxon>
        <taxon>Glomerellaceae</taxon>
        <taxon>Colletotrichum</taxon>
        <taxon>Colletotrichum acutatum species complex</taxon>
    </lineage>
</organism>
<reference evidence="1" key="1">
    <citation type="journal article" date="2021" name="Mol. Plant Microbe Interact.">
        <title>Complete Genome Sequence of the Plant-Pathogenic Fungus Colletotrichum lupini.</title>
        <authorList>
            <person name="Baroncelli R."/>
            <person name="Pensec F."/>
            <person name="Da Lio D."/>
            <person name="Boufleur T."/>
            <person name="Vicente I."/>
            <person name="Sarrocco S."/>
            <person name="Picot A."/>
            <person name="Baraldi E."/>
            <person name="Sukno S."/>
            <person name="Thon M."/>
            <person name="Le Floch G."/>
        </authorList>
    </citation>
    <scope>NUCLEOTIDE SEQUENCE</scope>
    <source>
        <strain evidence="1">IMI 504893</strain>
    </source>
</reference>
<proteinExistence type="predicted"/>
<dbReference type="KEGG" id="clup:CLUP02_05311"/>
<evidence type="ECO:0000313" key="2">
    <source>
        <dbReference type="Proteomes" id="UP000830671"/>
    </source>
</evidence>
<protein>
    <submittedName>
        <fullName evidence="1">Uncharacterized protein</fullName>
    </submittedName>
</protein>
<dbReference type="EMBL" id="CP019475">
    <property type="protein sequence ID" value="UQC79831.1"/>
    <property type="molecule type" value="Genomic_DNA"/>
</dbReference>
<sequence length="285" mass="31758">MTCIGDGAAGDVFMQLPNREFHVPSLVLLRTACHSPLRPCWAKDVWYLRLSSPTLQLQPSSPLQGSSNSFLRTPFIVVGSQPQLTSTQAALHWAPRSLAETAMTSHLVRKQALSLANRPWTKIHPKREQQKDPEDPILRGVCLAPIQCWVCVQLAALARLLVGCFRSRSPPTEGVSVQYGVRPHLLQKRYRIAKPANCIQPIPPSVTFPGRQMARRQRRRGTMPYHCYTGCGHGHAHLHTTHLYLFCSMSTKQRTHSRPPTHPSTLDGAFTGTSYAICYPPTASN</sequence>
<dbReference type="Proteomes" id="UP000830671">
    <property type="component" value="Chromosome 3"/>
</dbReference>
<accession>A0A9Q8SLZ7</accession>
<name>A0A9Q8SLZ7_9PEZI</name>
<evidence type="ECO:0000313" key="1">
    <source>
        <dbReference type="EMBL" id="UQC79831.1"/>
    </source>
</evidence>